<dbReference type="RefSeq" id="WP_156515336.1">
    <property type="nucleotide sequence ID" value="NZ_CP015961.1"/>
</dbReference>
<proteinExistence type="predicted"/>
<evidence type="ECO:0000313" key="1">
    <source>
        <dbReference type="EMBL" id="ANI90959.1"/>
    </source>
</evidence>
<dbReference type="KEGG" id="dtm:BJL86_0148"/>
<protein>
    <submittedName>
        <fullName evidence="1">Uncharacterized protein</fullName>
    </submittedName>
</protein>
<reference evidence="1 2" key="1">
    <citation type="submission" date="2016-06" db="EMBL/GenBank/DDBJ databases">
        <title>Complete genome sequence of a saline-alkali tolerant type strain Dietzia timorensis ID05-A0528T.</title>
        <authorList>
            <person name="Wu X."/>
        </authorList>
    </citation>
    <scope>NUCLEOTIDE SEQUENCE [LARGE SCALE GENOMIC DNA]</scope>
    <source>
        <strain evidence="1 2">ID05-A0528</strain>
    </source>
</reference>
<dbReference type="EMBL" id="CP015961">
    <property type="protein sequence ID" value="ANI90959.1"/>
    <property type="molecule type" value="Genomic_DNA"/>
</dbReference>
<dbReference type="AlphaFoldDB" id="A0A173LGP4"/>
<dbReference type="Proteomes" id="UP000186104">
    <property type="component" value="Chromosome"/>
</dbReference>
<gene>
    <name evidence="1" type="ORF">BJL86_0148</name>
</gene>
<evidence type="ECO:0000313" key="2">
    <source>
        <dbReference type="Proteomes" id="UP000186104"/>
    </source>
</evidence>
<name>A0A173LGP4_9ACTN</name>
<sequence length="58" mass="5655">MDFGSLDGLISEPLGQLGAGSADAAPSLDFGSAAIDNAPTFPGRLIGTFAGFLGSLGI</sequence>
<accession>A0A173LGP4</accession>
<keyword evidence="2" id="KW-1185">Reference proteome</keyword>
<organism evidence="1 2">
    <name type="scientific">Dietzia timorensis</name>
    <dbReference type="NCBI Taxonomy" id="499555"/>
    <lineage>
        <taxon>Bacteria</taxon>
        <taxon>Bacillati</taxon>
        <taxon>Actinomycetota</taxon>
        <taxon>Actinomycetes</taxon>
        <taxon>Mycobacteriales</taxon>
        <taxon>Dietziaceae</taxon>
        <taxon>Dietzia</taxon>
    </lineage>
</organism>